<dbReference type="Proteomes" id="UP000230607">
    <property type="component" value="Chromosome 1"/>
</dbReference>
<keyword evidence="3" id="KW-1185">Reference proteome</keyword>
<name>A0A2H1FEE1_9ARCH</name>
<evidence type="ECO:0000256" key="1">
    <source>
        <dbReference type="SAM" id="Phobius"/>
    </source>
</evidence>
<protein>
    <submittedName>
        <fullName evidence="2">Uncharacterized protein</fullName>
    </submittedName>
</protein>
<feature type="transmembrane region" description="Helical" evidence="1">
    <location>
        <begin position="40"/>
        <end position="59"/>
    </location>
</feature>
<organism evidence="2 3">
    <name type="scientific">Candidatus Nitrosotalea okcheonensis</name>
    <dbReference type="NCBI Taxonomy" id="1903276"/>
    <lineage>
        <taxon>Archaea</taxon>
        <taxon>Nitrososphaerota</taxon>
        <taxon>Nitrososphaeria</taxon>
        <taxon>Nitrosotaleales</taxon>
        <taxon>Nitrosotaleaceae</taxon>
        <taxon>Nitrosotalea</taxon>
    </lineage>
</organism>
<feature type="transmembrane region" description="Helical" evidence="1">
    <location>
        <begin position="156"/>
        <end position="177"/>
    </location>
</feature>
<evidence type="ECO:0000313" key="2">
    <source>
        <dbReference type="EMBL" id="SMH71134.1"/>
    </source>
</evidence>
<feature type="transmembrane region" description="Helical" evidence="1">
    <location>
        <begin position="65"/>
        <end position="83"/>
    </location>
</feature>
<proteinExistence type="predicted"/>
<dbReference type="OrthoDB" id="11421at2157"/>
<keyword evidence="1" id="KW-1133">Transmembrane helix</keyword>
<feature type="transmembrane region" description="Helical" evidence="1">
    <location>
        <begin position="130"/>
        <end position="149"/>
    </location>
</feature>
<sequence>MFELIVFFTSFKYIFIEGGEQVLVGIGTASKIGLRQTVKITILGLIVGVILYFVFLKVAGFVPTGILEVSLGVGLLFFSGTMFKEFFEDEDEEHQSTKYKITYFYIAMLEAVENSVALATFSLIEITSALIGFFIAIALLVGLVWLGVVKKVPLRITRLVAGILLTSTAIPLILYGLGVNTPDFLKWFMPPIG</sequence>
<keyword evidence="1" id="KW-0472">Membrane</keyword>
<feature type="transmembrane region" description="Helical" evidence="1">
    <location>
        <begin position="103"/>
        <end position="124"/>
    </location>
</feature>
<dbReference type="RefSeq" id="WP_157927159.1">
    <property type="nucleotide sequence ID" value="NZ_LT841358.1"/>
</dbReference>
<dbReference type="EMBL" id="LT841358">
    <property type="protein sequence ID" value="SMH71134.1"/>
    <property type="molecule type" value="Genomic_DNA"/>
</dbReference>
<evidence type="ECO:0000313" key="3">
    <source>
        <dbReference type="Proteomes" id="UP000230607"/>
    </source>
</evidence>
<reference evidence="3" key="1">
    <citation type="submission" date="2017-03" db="EMBL/GenBank/DDBJ databases">
        <authorList>
            <person name="Herbold C."/>
        </authorList>
    </citation>
    <scope>NUCLEOTIDE SEQUENCE [LARGE SCALE GENOMIC DNA]</scope>
</reference>
<gene>
    <name evidence="2" type="ORF">NCS_10941</name>
</gene>
<accession>A0A2H1FEE1</accession>
<dbReference type="AlphaFoldDB" id="A0A2H1FEE1"/>
<keyword evidence="1" id="KW-0812">Transmembrane</keyword>